<evidence type="ECO:0000313" key="14">
    <source>
        <dbReference type="EMBL" id="AYE34912.1"/>
    </source>
</evidence>
<dbReference type="SUPFAM" id="SSF158472">
    <property type="entry name" value="HAMP domain-like"/>
    <property type="match status" value="1"/>
</dbReference>
<keyword evidence="8 11" id="KW-1133">Transmembrane helix</keyword>
<gene>
    <name evidence="14" type="ORF">CP523_11095</name>
    <name evidence="15" type="ORF">NH397_03440</name>
</gene>
<dbReference type="SMART" id="SM00387">
    <property type="entry name" value="HATPase_c"/>
    <property type="match status" value="1"/>
</dbReference>
<keyword evidence="7 14" id="KW-0418">Kinase</keyword>
<evidence type="ECO:0000256" key="3">
    <source>
        <dbReference type="ARBA" id="ARBA00012438"/>
    </source>
</evidence>
<dbReference type="SUPFAM" id="SSF47384">
    <property type="entry name" value="Homodimeric domain of signal transducing histidine kinase"/>
    <property type="match status" value="1"/>
</dbReference>
<dbReference type="Gene3D" id="3.30.565.10">
    <property type="entry name" value="Histidine kinase-like ATPase, C-terminal domain"/>
    <property type="match status" value="1"/>
</dbReference>
<dbReference type="Pfam" id="PF00512">
    <property type="entry name" value="HisKA"/>
    <property type="match status" value="1"/>
</dbReference>
<dbReference type="GO" id="GO:0000155">
    <property type="term" value="F:phosphorelay sensor kinase activity"/>
    <property type="evidence" value="ECO:0007669"/>
    <property type="project" value="InterPro"/>
</dbReference>
<organism evidence="14 16">
    <name type="scientific">Clostridium septicum</name>
    <dbReference type="NCBI Taxonomy" id="1504"/>
    <lineage>
        <taxon>Bacteria</taxon>
        <taxon>Bacillati</taxon>
        <taxon>Bacillota</taxon>
        <taxon>Clostridia</taxon>
        <taxon>Eubacteriales</taxon>
        <taxon>Clostridiaceae</taxon>
        <taxon>Clostridium</taxon>
    </lineage>
</organism>
<dbReference type="Gene3D" id="6.10.340.10">
    <property type="match status" value="1"/>
</dbReference>
<dbReference type="Pfam" id="PF00672">
    <property type="entry name" value="HAMP"/>
    <property type="match status" value="1"/>
</dbReference>
<dbReference type="GO" id="GO:0005886">
    <property type="term" value="C:plasma membrane"/>
    <property type="evidence" value="ECO:0007669"/>
    <property type="project" value="TreeGrafter"/>
</dbReference>
<dbReference type="RefSeq" id="WP_120140858.1">
    <property type="nucleotide sequence ID" value="NZ_CP023671.1"/>
</dbReference>
<dbReference type="SMART" id="SM00388">
    <property type="entry name" value="HisKA"/>
    <property type="match status" value="1"/>
</dbReference>
<keyword evidence="10 11" id="KW-0472">Membrane</keyword>
<feature type="transmembrane region" description="Helical" evidence="11">
    <location>
        <begin position="7"/>
        <end position="26"/>
    </location>
</feature>
<dbReference type="InterPro" id="IPR003594">
    <property type="entry name" value="HATPase_dom"/>
</dbReference>
<dbReference type="CDD" id="cd00082">
    <property type="entry name" value="HisKA"/>
    <property type="match status" value="1"/>
</dbReference>
<feature type="domain" description="HAMP" evidence="13">
    <location>
        <begin position="190"/>
        <end position="242"/>
    </location>
</feature>
<evidence type="ECO:0000313" key="15">
    <source>
        <dbReference type="EMBL" id="USS01504.1"/>
    </source>
</evidence>
<comment type="catalytic activity">
    <reaction evidence="1">
        <text>ATP + protein L-histidine = ADP + protein N-phospho-L-histidine.</text>
        <dbReference type="EC" id="2.7.13.3"/>
    </reaction>
</comment>
<dbReference type="InterPro" id="IPR003660">
    <property type="entry name" value="HAMP_dom"/>
</dbReference>
<evidence type="ECO:0000259" key="13">
    <source>
        <dbReference type="PROSITE" id="PS50885"/>
    </source>
</evidence>
<evidence type="ECO:0000256" key="10">
    <source>
        <dbReference type="ARBA" id="ARBA00023136"/>
    </source>
</evidence>
<keyword evidence="4" id="KW-0597">Phosphoprotein</keyword>
<comment type="subcellular location">
    <subcellularLocation>
        <location evidence="2">Membrane</location>
        <topology evidence="2">Multi-pass membrane protein</topology>
    </subcellularLocation>
</comment>
<evidence type="ECO:0000256" key="1">
    <source>
        <dbReference type="ARBA" id="ARBA00000085"/>
    </source>
</evidence>
<dbReference type="PANTHER" id="PTHR45528:SF10">
    <property type="entry name" value="METHYL-ACCEPTING CHEMOTAXIS PROTEIN"/>
    <property type="match status" value="1"/>
</dbReference>
<protein>
    <recommendedName>
        <fullName evidence="3">histidine kinase</fullName>
        <ecNumber evidence="3">2.7.13.3</ecNumber>
    </recommendedName>
</protein>
<dbReference type="InterPro" id="IPR003661">
    <property type="entry name" value="HisK_dim/P_dom"/>
</dbReference>
<dbReference type="KEGG" id="csep:CP523_11095"/>
<dbReference type="FunFam" id="1.10.287.130:FF:000001">
    <property type="entry name" value="Two-component sensor histidine kinase"/>
    <property type="match status" value="1"/>
</dbReference>
<dbReference type="Proteomes" id="UP000280586">
    <property type="component" value="Chromosome"/>
</dbReference>
<feature type="transmembrane region" description="Helical" evidence="11">
    <location>
        <begin position="169"/>
        <end position="189"/>
    </location>
</feature>
<feature type="domain" description="Histidine kinase" evidence="12">
    <location>
        <begin position="264"/>
        <end position="474"/>
    </location>
</feature>
<reference evidence="14 16" key="1">
    <citation type="submission" date="2017-09" db="EMBL/GenBank/DDBJ databases">
        <authorList>
            <person name="Thomas P."/>
            <person name="Seyboldt C."/>
        </authorList>
    </citation>
    <scope>NUCLEOTIDE SEQUENCE [LARGE SCALE GENOMIC DNA]</scope>
    <source>
        <strain evidence="14 16">DSM 7534</strain>
    </source>
</reference>
<evidence type="ECO:0000256" key="2">
    <source>
        <dbReference type="ARBA" id="ARBA00004141"/>
    </source>
</evidence>
<dbReference type="InterPro" id="IPR036097">
    <property type="entry name" value="HisK_dim/P_sf"/>
</dbReference>
<dbReference type="PROSITE" id="PS50109">
    <property type="entry name" value="HIS_KIN"/>
    <property type="match status" value="1"/>
</dbReference>
<evidence type="ECO:0000256" key="5">
    <source>
        <dbReference type="ARBA" id="ARBA00022679"/>
    </source>
</evidence>
<dbReference type="PANTHER" id="PTHR45528">
    <property type="entry name" value="SENSOR HISTIDINE KINASE CPXA"/>
    <property type="match status" value="1"/>
</dbReference>
<dbReference type="PROSITE" id="PS50885">
    <property type="entry name" value="HAMP"/>
    <property type="match status" value="1"/>
</dbReference>
<evidence type="ECO:0000256" key="8">
    <source>
        <dbReference type="ARBA" id="ARBA00022989"/>
    </source>
</evidence>
<dbReference type="Proteomes" id="UP001055437">
    <property type="component" value="Chromosome"/>
</dbReference>
<dbReference type="EMBL" id="CP099799">
    <property type="protein sequence ID" value="USS01504.1"/>
    <property type="molecule type" value="Genomic_DNA"/>
</dbReference>
<dbReference type="GeneID" id="303561230"/>
<dbReference type="Gene3D" id="1.10.287.130">
    <property type="match status" value="1"/>
</dbReference>
<evidence type="ECO:0000256" key="11">
    <source>
        <dbReference type="SAM" id="Phobius"/>
    </source>
</evidence>
<dbReference type="EMBL" id="CP023671">
    <property type="protein sequence ID" value="AYE34912.1"/>
    <property type="molecule type" value="Genomic_DNA"/>
</dbReference>
<name>A0A9N7JNQ3_CLOSE</name>
<reference evidence="15" key="2">
    <citation type="submission" date="2022-06" db="EMBL/GenBank/DDBJ databases">
        <authorList>
            <person name="Holder M.E."/>
            <person name="Ajami N.J."/>
            <person name="Petrosino J.F."/>
        </authorList>
    </citation>
    <scope>NUCLEOTIDE SEQUENCE</scope>
    <source>
        <strain evidence="15">RMA 8861</strain>
    </source>
</reference>
<evidence type="ECO:0000313" key="17">
    <source>
        <dbReference type="Proteomes" id="UP001055437"/>
    </source>
</evidence>
<evidence type="ECO:0000256" key="4">
    <source>
        <dbReference type="ARBA" id="ARBA00022553"/>
    </source>
</evidence>
<dbReference type="CDD" id="cd06225">
    <property type="entry name" value="HAMP"/>
    <property type="match status" value="1"/>
</dbReference>
<dbReference type="EC" id="2.7.13.3" evidence="3"/>
<dbReference type="Pfam" id="PF02518">
    <property type="entry name" value="HATPase_c"/>
    <property type="match status" value="1"/>
</dbReference>
<dbReference type="InterPro" id="IPR050398">
    <property type="entry name" value="HssS/ArlS-like"/>
</dbReference>
<evidence type="ECO:0000256" key="6">
    <source>
        <dbReference type="ARBA" id="ARBA00022692"/>
    </source>
</evidence>
<evidence type="ECO:0000256" key="9">
    <source>
        <dbReference type="ARBA" id="ARBA00023012"/>
    </source>
</evidence>
<dbReference type="SMART" id="SM00304">
    <property type="entry name" value="HAMP"/>
    <property type="match status" value="1"/>
</dbReference>
<accession>A0A9N7JNQ3</accession>
<dbReference type="AlphaFoldDB" id="A0A9N7JNQ3"/>
<evidence type="ECO:0000259" key="12">
    <source>
        <dbReference type="PROSITE" id="PS50109"/>
    </source>
</evidence>
<dbReference type="SUPFAM" id="SSF55874">
    <property type="entry name" value="ATPase domain of HSP90 chaperone/DNA topoisomerase II/histidine kinase"/>
    <property type="match status" value="1"/>
</dbReference>
<dbReference type="InterPro" id="IPR036890">
    <property type="entry name" value="HATPase_C_sf"/>
</dbReference>
<evidence type="ECO:0000256" key="7">
    <source>
        <dbReference type="ARBA" id="ARBA00022777"/>
    </source>
</evidence>
<keyword evidence="6 11" id="KW-0812">Transmembrane</keyword>
<dbReference type="InterPro" id="IPR005467">
    <property type="entry name" value="His_kinase_dom"/>
</dbReference>
<evidence type="ECO:0000313" key="16">
    <source>
        <dbReference type="Proteomes" id="UP000280586"/>
    </source>
</evidence>
<keyword evidence="17" id="KW-1185">Reference proteome</keyword>
<proteinExistence type="predicted"/>
<sequence>MKIKFKITLGISSILIILGIVLNISIRNVLISNLEKGVNSSLSELMNSTRETIKYRLTIDDSLLKEDLLRRESEYLIKYISLNYECRVEIQDMTGNTYSSNIINIYEEIENGISIARTGQAIINLKYTSYGMLGILSYPIYVNNRYLGILTIVKNYDSSYFEYIHTANFLTLIEIIIFIIIFLLCYFITNRTTKPISSLTSAVKEIGNGNYDISISTKGTDEVAILSQEFIKMKDKIQEQISTINAEKDKVFTLEKSRKQFFDNVTHEIKTPLTSISGYAEMIKDNITDDEEFKKRAIERIYSESERLHLLVLDLIDVSKGISNVQSPPDKIDMYPLIKQICEDMNIKAEKYNLKILYNLEIGSISGHQNKIRELLINILDNAIKHSIGIDDILVNSYIKENYYYIEVINKAVPIPDKIYNSIFDPFVKSPKSKELQSSGLGLYLCNEIIKEHFGEISIQNGETIIVKIKIPCL</sequence>
<keyword evidence="9" id="KW-0902">Two-component regulatory system</keyword>
<keyword evidence="5" id="KW-0808">Transferase</keyword>